<organism evidence="2">
    <name type="scientific">bioreactor metagenome</name>
    <dbReference type="NCBI Taxonomy" id="1076179"/>
    <lineage>
        <taxon>unclassified sequences</taxon>
        <taxon>metagenomes</taxon>
        <taxon>ecological metagenomes</taxon>
    </lineage>
</organism>
<dbReference type="PANTHER" id="PTHR46211:SF1">
    <property type="entry name" value="GLYCEROPHOSPHODIESTER PHOSPHODIESTERASE, CYTOPLASMIC"/>
    <property type="match status" value="1"/>
</dbReference>
<dbReference type="PANTHER" id="PTHR46211">
    <property type="entry name" value="GLYCEROPHOSPHORYL DIESTER PHOSPHODIESTERASE"/>
    <property type="match status" value="1"/>
</dbReference>
<dbReference type="EMBL" id="VSSQ01001458">
    <property type="protein sequence ID" value="MPM08518.1"/>
    <property type="molecule type" value="Genomic_DNA"/>
</dbReference>
<evidence type="ECO:0000259" key="1">
    <source>
        <dbReference type="PROSITE" id="PS51704"/>
    </source>
</evidence>
<dbReference type="AlphaFoldDB" id="A0A644WYG1"/>
<proteinExistence type="predicted"/>
<dbReference type="PROSITE" id="PS50007">
    <property type="entry name" value="PIPLC_X_DOMAIN"/>
    <property type="match status" value="1"/>
</dbReference>
<dbReference type="Pfam" id="PF03009">
    <property type="entry name" value="GDPD"/>
    <property type="match status" value="1"/>
</dbReference>
<dbReference type="Gene3D" id="3.20.20.190">
    <property type="entry name" value="Phosphatidylinositol (PI) phosphodiesterase"/>
    <property type="match status" value="1"/>
</dbReference>
<keyword evidence="2" id="KW-0378">Hydrolase</keyword>
<protein>
    <submittedName>
        <fullName evidence="2">Glycerophosphodiester phosphodiesterase</fullName>
        <ecNumber evidence="2">3.1.4.46</ecNumber>
    </submittedName>
</protein>
<dbReference type="PROSITE" id="PS51704">
    <property type="entry name" value="GP_PDE"/>
    <property type="match status" value="1"/>
</dbReference>
<dbReference type="InterPro" id="IPR017946">
    <property type="entry name" value="PLC-like_Pdiesterase_TIM-brl"/>
</dbReference>
<feature type="domain" description="GP-PDE" evidence="1">
    <location>
        <begin position="31"/>
        <end position="282"/>
    </location>
</feature>
<dbReference type="InterPro" id="IPR030395">
    <property type="entry name" value="GP_PDE_dom"/>
</dbReference>
<dbReference type="SUPFAM" id="SSF51695">
    <property type="entry name" value="PLC-like phosphodiesterases"/>
    <property type="match status" value="1"/>
</dbReference>
<dbReference type="EC" id="3.1.4.46" evidence="2"/>
<evidence type="ECO:0000313" key="2">
    <source>
        <dbReference type="EMBL" id="MPM08518.1"/>
    </source>
</evidence>
<gene>
    <name evidence="2" type="primary">glpQ_8</name>
    <name evidence="2" type="ORF">SDC9_54830</name>
</gene>
<sequence length="288" mass="31519">MVAAFAAIIFALALTAIIIVLRNTMPDTHHVLTVAHRGGAAVAPENTLAAFKAGIDAGADAIELDIHLSRDGVIMVMHDPLLERTTNGIGALAEYTHAELKQFNASFRYTGTGSYAAQQIPTLEDVLLLLKSETRKVGLQVEIKLKADENRYAGIEEKLINMLRAYDMLDRTTVISFDFSTLMTINSLEPSLKRGALISRKYMTAVGSKGPSYVASQMEELAVDYVGVNYNYLSANLYKALRDKKLGVGVWTVNDANSMQKFRLMGVDFITSDNPALLVQENGKKIDS</sequence>
<comment type="caution">
    <text evidence="2">The sequence shown here is derived from an EMBL/GenBank/DDBJ whole genome shotgun (WGS) entry which is preliminary data.</text>
</comment>
<accession>A0A644WYG1</accession>
<dbReference type="GO" id="GO:0006629">
    <property type="term" value="P:lipid metabolic process"/>
    <property type="evidence" value="ECO:0007669"/>
    <property type="project" value="InterPro"/>
</dbReference>
<name>A0A644WYG1_9ZZZZ</name>
<dbReference type="GO" id="GO:0008889">
    <property type="term" value="F:glycerophosphodiester phosphodiesterase activity"/>
    <property type="evidence" value="ECO:0007669"/>
    <property type="project" value="UniProtKB-EC"/>
</dbReference>
<reference evidence="2" key="1">
    <citation type="submission" date="2019-08" db="EMBL/GenBank/DDBJ databases">
        <authorList>
            <person name="Kucharzyk K."/>
            <person name="Murdoch R.W."/>
            <person name="Higgins S."/>
            <person name="Loffler F."/>
        </authorList>
    </citation>
    <scope>NUCLEOTIDE SEQUENCE</scope>
</reference>